<feature type="region of interest" description="Disordered" evidence="1">
    <location>
        <begin position="42"/>
        <end position="111"/>
    </location>
</feature>
<evidence type="ECO:0000313" key="4">
    <source>
        <dbReference type="Proteomes" id="UP001151002"/>
    </source>
</evidence>
<feature type="compositionally biased region" description="Pro residues" evidence="1">
    <location>
        <begin position="54"/>
        <end position="63"/>
    </location>
</feature>
<protein>
    <submittedName>
        <fullName evidence="3">Zf-TFIIB domain-containing protein</fullName>
    </submittedName>
</protein>
<feature type="compositionally biased region" description="Pro residues" evidence="1">
    <location>
        <begin position="76"/>
        <end position="85"/>
    </location>
</feature>
<dbReference type="Pfam" id="PF13453">
    <property type="entry name" value="Zn_ribbon_TFIIB"/>
    <property type="match status" value="1"/>
</dbReference>
<dbReference type="Proteomes" id="UP001151002">
    <property type="component" value="Unassembled WGS sequence"/>
</dbReference>
<proteinExistence type="predicted"/>
<feature type="compositionally biased region" description="Low complexity" evidence="1">
    <location>
        <begin position="99"/>
        <end position="110"/>
    </location>
</feature>
<sequence length="133" mass="14560">MTCPKCHGEMRVYERSGVTVDQCTECRGIFLDRGELEKLFEAESSYNTRQAPPQSAPPRPAAAPQPGYGQPQPGGYAPPPPPPAPGYGQPTHGYPPAPGHHAPAPAYGYHGHYRGGHHGHYHRRKSFLHNLFD</sequence>
<feature type="domain" description="Transcription factor zinc-finger" evidence="2">
    <location>
        <begin position="2"/>
        <end position="41"/>
    </location>
</feature>
<evidence type="ECO:0000259" key="2">
    <source>
        <dbReference type="Pfam" id="PF13453"/>
    </source>
</evidence>
<keyword evidence="4" id="KW-1185">Reference proteome</keyword>
<organism evidence="3 4">
    <name type="scientific">Paractinoplanes pyxinae</name>
    <dbReference type="NCBI Taxonomy" id="2997416"/>
    <lineage>
        <taxon>Bacteria</taxon>
        <taxon>Bacillati</taxon>
        <taxon>Actinomycetota</taxon>
        <taxon>Actinomycetes</taxon>
        <taxon>Micromonosporales</taxon>
        <taxon>Micromonosporaceae</taxon>
        <taxon>Paractinoplanes</taxon>
    </lineage>
</organism>
<name>A0ABT4BBU1_9ACTN</name>
<comment type="caution">
    <text evidence="3">The sequence shown here is derived from an EMBL/GenBank/DDBJ whole genome shotgun (WGS) entry which is preliminary data.</text>
</comment>
<dbReference type="EMBL" id="JAPNTZ010000017">
    <property type="protein sequence ID" value="MCY1143992.1"/>
    <property type="molecule type" value="Genomic_DNA"/>
</dbReference>
<feature type="compositionally biased region" description="Low complexity" evidence="1">
    <location>
        <begin position="64"/>
        <end position="75"/>
    </location>
</feature>
<evidence type="ECO:0000313" key="3">
    <source>
        <dbReference type="EMBL" id="MCY1143992.1"/>
    </source>
</evidence>
<gene>
    <name evidence="3" type="ORF">OWR29_38855</name>
</gene>
<reference evidence="3" key="1">
    <citation type="submission" date="2022-11" db="EMBL/GenBank/DDBJ databases">
        <authorList>
            <person name="Somphong A."/>
            <person name="Phongsopitanun W."/>
        </authorList>
    </citation>
    <scope>NUCLEOTIDE SEQUENCE</scope>
    <source>
        <strain evidence="3">Pm04-4</strain>
    </source>
</reference>
<accession>A0ABT4BBU1</accession>
<evidence type="ECO:0000256" key="1">
    <source>
        <dbReference type="SAM" id="MobiDB-lite"/>
    </source>
</evidence>
<dbReference type="InterPro" id="IPR027392">
    <property type="entry name" value="TF_Znf"/>
</dbReference>